<evidence type="ECO:0000256" key="9">
    <source>
        <dbReference type="ARBA" id="ARBA00044677"/>
    </source>
</evidence>
<comment type="catalytic activity">
    <reaction evidence="9">
        <text>ssDNA + n NTP = ssDNA/pppN(pN)n-1 hybrid + (n-1) diphosphate.</text>
        <dbReference type="EC" id="2.7.7.102"/>
    </reaction>
</comment>
<evidence type="ECO:0000256" key="7">
    <source>
        <dbReference type="ARBA" id="ARBA00022723"/>
    </source>
</evidence>
<dbReference type="InterPro" id="IPR002755">
    <property type="entry name" value="DNA_primase_S"/>
</dbReference>
<sequence>MVSSNLVFASDEIAVSEEVLSSYYKEYFPLDPFIEWLGYRNDETLSRREFSFTLKDDVYTRFRSFTSKEELHQAFIKTKPEKIDIGAIYNYSCKHRLSPDFKEEQRELVFDIDISDYDDVRTCCQEARICQKCWPLMSICVKVLEETLKTAFGFEQILFVFSGRRGIHCWVFDEEARKLNGAERFALAHYCQVTAQQIGTSHRLHTHIQSALKITDLYWDEYLETQDLLGTEEGIDSFLKYVKLDDSIKNEWKEQMLKYDTTMERWSIFQQKRKEAQSKKYRDRLFIERIKIAVTYPRIDIKVTEGFNHLLKAPFSVHPKTGKVCVPFNADDVDSFDCDNVPTVFSLRKNDEELVKVIEKQEGDMSKKYYHGEMKESVKIFTDLLNQVFSE</sequence>
<dbReference type="SUPFAM" id="SSF56747">
    <property type="entry name" value="Prim-pol domain"/>
    <property type="match status" value="1"/>
</dbReference>
<organism evidence="11">
    <name type="scientific">Oikopleura dioica</name>
    <name type="common">Tunicate</name>
    <dbReference type="NCBI Taxonomy" id="34765"/>
    <lineage>
        <taxon>Eukaryota</taxon>
        <taxon>Metazoa</taxon>
        <taxon>Chordata</taxon>
        <taxon>Tunicata</taxon>
        <taxon>Appendicularia</taxon>
        <taxon>Copelata</taxon>
        <taxon>Oikopleuridae</taxon>
        <taxon>Oikopleura</taxon>
    </lineage>
</organism>
<evidence type="ECO:0000256" key="2">
    <source>
        <dbReference type="ARBA" id="ARBA00022478"/>
    </source>
</evidence>
<keyword evidence="3 10" id="KW-0639">Primosome</keyword>
<dbReference type="GO" id="GO:0005658">
    <property type="term" value="C:alpha DNA polymerase:primase complex"/>
    <property type="evidence" value="ECO:0007669"/>
    <property type="project" value="UniProtKB-ARBA"/>
</dbReference>
<evidence type="ECO:0000256" key="1">
    <source>
        <dbReference type="ARBA" id="ARBA00009762"/>
    </source>
</evidence>
<keyword evidence="2 10" id="KW-0240">DNA-directed RNA polymerase</keyword>
<dbReference type="InterPro" id="IPR014052">
    <property type="entry name" value="DNA_primase_ssu_euk/arc"/>
</dbReference>
<name>Q675Q4_OIKDI</name>
<keyword evidence="5" id="KW-0548">Nucleotidyltransferase</keyword>
<dbReference type="NCBIfam" id="TIGR00335">
    <property type="entry name" value="primase_sml"/>
    <property type="match status" value="1"/>
</dbReference>
<reference evidence="11" key="2">
    <citation type="journal article" date="2005" name="Curr. Biol.">
        <title>Remodelling of the homeobox gene complement in the tunicate Oikopleura dioica.</title>
        <authorList>
            <person name="Edvardsen R.B."/>
            <person name="Seo H.C."/>
            <person name="Jensen M.F."/>
            <person name="Mialon A."/>
            <person name="Mikhaleva J."/>
            <person name="Bjordal M."/>
            <person name="Cartry J."/>
            <person name="Reinhardt R."/>
            <person name="Weissenbach J."/>
            <person name="Wincker P."/>
            <person name="Chourrout D."/>
        </authorList>
    </citation>
    <scope>NUCLEOTIDE SEQUENCE</scope>
</reference>
<evidence type="ECO:0000256" key="10">
    <source>
        <dbReference type="RuleBase" id="RU003514"/>
    </source>
</evidence>
<keyword evidence="6 10" id="KW-0235">DNA replication</keyword>
<dbReference type="PANTHER" id="PTHR10536">
    <property type="entry name" value="DNA PRIMASE SMALL SUBUNIT"/>
    <property type="match status" value="1"/>
</dbReference>
<comment type="similarity">
    <text evidence="1 10">Belongs to the eukaryotic-type primase small subunit family.</text>
</comment>
<dbReference type="EMBL" id="AY449462">
    <property type="protein sequence ID" value="AAS21460.1"/>
    <property type="molecule type" value="Genomic_DNA"/>
</dbReference>
<evidence type="ECO:0000256" key="8">
    <source>
        <dbReference type="ARBA" id="ARBA00023163"/>
    </source>
</evidence>
<dbReference type="Gene3D" id="3.90.920.10">
    <property type="entry name" value="DNA primase, PRIM domain"/>
    <property type="match status" value="1"/>
</dbReference>
<dbReference type="GO" id="GO:0006269">
    <property type="term" value="P:DNA replication, synthesis of primer"/>
    <property type="evidence" value="ECO:0007669"/>
    <property type="project" value="UniProtKB-KW"/>
</dbReference>
<evidence type="ECO:0000256" key="5">
    <source>
        <dbReference type="ARBA" id="ARBA00022695"/>
    </source>
</evidence>
<reference evidence="11" key="1">
    <citation type="journal article" date="2004" name="Nature">
        <title>Hox cluster disintegration with persistent anteroposterior order of expression in Oikopleura dioica.</title>
        <authorList>
            <person name="Seo H.C."/>
            <person name="Edvardsen R.B."/>
            <person name="Maeland A.D."/>
            <person name="Bjordal M."/>
            <person name="Jensen M.F."/>
            <person name="Hansen A."/>
            <person name="Flaat M."/>
            <person name="Weissenbach J."/>
            <person name="Lehrach H."/>
            <person name="Wincker P."/>
            <person name="Reinhardt R."/>
            <person name="Chourrout D."/>
        </authorList>
    </citation>
    <scope>NUCLEOTIDE SEQUENCE</scope>
</reference>
<keyword evidence="8" id="KW-0804">Transcription</keyword>
<dbReference type="Pfam" id="PF01896">
    <property type="entry name" value="DNA_primase_S"/>
    <property type="match status" value="1"/>
</dbReference>
<dbReference type="CDD" id="cd04860">
    <property type="entry name" value="AE_Prim_S"/>
    <property type="match status" value="1"/>
</dbReference>
<dbReference type="GO" id="GO:0046872">
    <property type="term" value="F:metal ion binding"/>
    <property type="evidence" value="ECO:0007669"/>
    <property type="project" value="UniProtKB-KW"/>
</dbReference>
<protein>
    <recommendedName>
        <fullName evidence="10">DNA primase</fullName>
        <ecNumber evidence="10">2.7.7.-</ecNumber>
    </recommendedName>
</protein>
<evidence type="ECO:0000313" key="11">
    <source>
        <dbReference type="EMBL" id="AAS21460.1"/>
    </source>
</evidence>
<evidence type="ECO:0000256" key="4">
    <source>
        <dbReference type="ARBA" id="ARBA00022679"/>
    </source>
</evidence>
<dbReference type="EC" id="2.7.7.-" evidence="10"/>
<gene>
    <name evidence="11" type="ORF">006-20</name>
</gene>
<dbReference type="AlphaFoldDB" id="Q675Q4"/>
<proteinExistence type="inferred from homology"/>
<evidence type="ECO:0000256" key="3">
    <source>
        <dbReference type="ARBA" id="ARBA00022515"/>
    </source>
</evidence>
<keyword evidence="7" id="KW-0479">Metal-binding</keyword>
<accession>Q675Q4</accession>
<keyword evidence="4 10" id="KW-0808">Transferase</keyword>
<evidence type="ECO:0000256" key="6">
    <source>
        <dbReference type="ARBA" id="ARBA00022705"/>
    </source>
</evidence>
<dbReference type="GO" id="GO:0003899">
    <property type="term" value="F:DNA-directed RNA polymerase activity"/>
    <property type="evidence" value="ECO:0007669"/>
    <property type="project" value="InterPro"/>
</dbReference>